<evidence type="ECO:0000313" key="1">
    <source>
        <dbReference type="EMBL" id="ORX91664.1"/>
    </source>
</evidence>
<gene>
    <name evidence="1" type="ORF">K493DRAFT_378328</name>
</gene>
<proteinExistence type="predicted"/>
<dbReference type="AlphaFoldDB" id="A0A1Y1Y212"/>
<reference evidence="1 2" key="1">
    <citation type="submission" date="2016-07" db="EMBL/GenBank/DDBJ databases">
        <title>Pervasive Adenine N6-methylation of Active Genes in Fungi.</title>
        <authorList>
            <consortium name="DOE Joint Genome Institute"/>
            <person name="Mondo S.J."/>
            <person name="Dannebaum R.O."/>
            <person name="Kuo R.C."/>
            <person name="Labutti K."/>
            <person name="Haridas S."/>
            <person name="Kuo A."/>
            <person name="Salamov A."/>
            <person name="Ahrendt S.R."/>
            <person name="Lipzen A."/>
            <person name="Sullivan W."/>
            <person name="Andreopoulos W.B."/>
            <person name="Clum A."/>
            <person name="Lindquist E."/>
            <person name="Daum C."/>
            <person name="Ramamoorthy G.K."/>
            <person name="Gryganskyi A."/>
            <person name="Culley D."/>
            <person name="Magnuson J.K."/>
            <person name="James T.Y."/>
            <person name="O'Malley M.A."/>
            <person name="Stajich J.E."/>
            <person name="Spatafora J.W."/>
            <person name="Visel A."/>
            <person name="Grigoriev I.V."/>
        </authorList>
    </citation>
    <scope>NUCLEOTIDE SEQUENCE [LARGE SCALE GENOMIC DNA]</scope>
    <source>
        <strain evidence="1 2">CBS 931.73</strain>
    </source>
</reference>
<name>A0A1Y1Y212_9FUNG</name>
<accession>A0A1Y1Y212</accession>
<evidence type="ECO:0000313" key="2">
    <source>
        <dbReference type="Proteomes" id="UP000193498"/>
    </source>
</evidence>
<keyword evidence="2" id="KW-1185">Reference proteome</keyword>
<sequence>MAPISPTFQPVASPTPTYTFYSSLNPTLPFTNPLVTPTGGVISNGGNGGISNGMSFTSANPGEVGPVYSTAIGGGSGSGSGGGGAVGPIYSSVGPVYSPVNSGAVGPVYSSFDPFATQGMQPTVTAALFDPLNQGNVQDQVAPVQVVMDAASPAGSSSPPEGTYVMVKSEQGDPWLLPYNQDSIGRGPVVVFGNNDQRKVRSGQLGIIAYLGQANILWWLIALLLSY</sequence>
<comment type="caution">
    <text evidence="1">The sequence shown here is derived from an EMBL/GenBank/DDBJ whole genome shotgun (WGS) entry which is preliminary data.</text>
</comment>
<dbReference type="Proteomes" id="UP000193498">
    <property type="component" value="Unassembled WGS sequence"/>
</dbReference>
<dbReference type="EMBL" id="MCFE01000312">
    <property type="protein sequence ID" value="ORX91664.1"/>
    <property type="molecule type" value="Genomic_DNA"/>
</dbReference>
<protein>
    <submittedName>
        <fullName evidence="1">Uncharacterized protein</fullName>
    </submittedName>
</protein>
<organism evidence="1 2">
    <name type="scientific">Basidiobolus meristosporus CBS 931.73</name>
    <dbReference type="NCBI Taxonomy" id="1314790"/>
    <lineage>
        <taxon>Eukaryota</taxon>
        <taxon>Fungi</taxon>
        <taxon>Fungi incertae sedis</taxon>
        <taxon>Zoopagomycota</taxon>
        <taxon>Entomophthoromycotina</taxon>
        <taxon>Basidiobolomycetes</taxon>
        <taxon>Basidiobolales</taxon>
        <taxon>Basidiobolaceae</taxon>
        <taxon>Basidiobolus</taxon>
    </lineage>
</organism>
<dbReference type="InParanoid" id="A0A1Y1Y212"/>